<dbReference type="EMBL" id="JAAOLX010000005">
    <property type="protein sequence ID" value="NHQ86755.1"/>
    <property type="molecule type" value="Genomic_DNA"/>
</dbReference>
<dbReference type="InterPro" id="IPR004846">
    <property type="entry name" value="T2SS/T3SS_dom"/>
</dbReference>
<comment type="subcellular location">
    <subcellularLocation>
        <location evidence="1">Membrane</location>
    </subcellularLocation>
</comment>
<dbReference type="PANTHER" id="PTHR30332">
    <property type="entry name" value="PROBABLE GENERAL SECRETION PATHWAY PROTEIN D"/>
    <property type="match status" value="1"/>
</dbReference>
<comment type="caution">
    <text evidence="6">The sequence shown here is derived from an EMBL/GenBank/DDBJ whole genome shotgun (WGS) entry which is preliminary data.</text>
</comment>
<dbReference type="Pfam" id="PF00263">
    <property type="entry name" value="Secretin"/>
    <property type="match status" value="1"/>
</dbReference>
<proteinExistence type="inferred from homology"/>
<evidence type="ECO:0000256" key="2">
    <source>
        <dbReference type="ARBA" id="ARBA00022729"/>
    </source>
</evidence>
<protein>
    <recommendedName>
        <fullName evidence="5">Type II/III secretion system secretin-like domain-containing protein</fullName>
    </recommendedName>
</protein>
<evidence type="ECO:0000313" key="6">
    <source>
        <dbReference type="EMBL" id="NHQ86755.1"/>
    </source>
</evidence>
<dbReference type="RefSeq" id="WP_166826073.1">
    <property type="nucleotide sequence ID" value="NZ_JAAOLX010000005.1"/>
</dbReference>
<keyword evidence="3" id="KW-0472">Membrane</keyword>
<evidence type="ECO:0000313" key="7">
    <source>
        <dbReference type="Proteomes" id="UP000712570"/>
    </source>
</evidence>
<name>A0ABX0KQF1_9NEIS</name>
<dbReference type="PROSITE" id="PS51257">
    <property type="entry name" value="PROKAR_LIPOPROTEIN"/>
    <property type="match status" value="1"/>
</dbReference>
<evidence type="ECO:0000256" key="3">
    <source>
        <dbReference type="ARBA" id="ARBA00023136"/>
    </source>
</evidence>
<evidence type="ECO:0000256" key="4">
    <source>
        <dbReference type="RuleBase" id="RU004003"/>
    </source>
</evidence>
<organism evidence="6 7">
    <name type="scientific">Iodobacter violaceini</name>
    <dbReference type="NCBI Taxonomy" id="3044271"/>
    <lineage>
        <taxon>Bacteria</taxon>
        <taxon>Pseudomonadati</taxon>
        <taxon>Pseudomonadota</taxon>
        <taxon>Betaproteobacteria</taxon>
        <taxon>Neisseriales</taxon>
        <taxon>Chitinibacteraceae</taxon>
        <taxon>Iodobacter</taxon>
    </lineage>
</organism>
<sequence>MFKKSTISALVALSLTACSTMNVEQKRVESSKQIEQAKSALIARETLNSRPTVERVNGSYLGSRTVPLSREASLPAVFAKPFQHPVRLVSEGRINLTTAAEIIHSATGIVTEISPDVYVKNSTLPNGDGKDTGISAANTASDLEANITLDWKGSLAGFLDSATARLGIAWEFKDNRLQFFRYKTTTYEVKSLAGIKEVQSEFNSSGNVATSSAKGGSGGNSVINVQQKSSAKLDFWGALNSEIKAYLTAGGRVSMNEAVGTVTVTDTPVVHRQIAQVLSEQNRRISRTVYFRIDLINVTARDGVELGLSLDAIYNDGFNSFKLKSPSGLNSTSVGSLSGAIMAPVSSNGVVTPGSDSPWAGSSVVINALKQVANVEVKSTMTATTINNSPVPFTMATTQSYVDSVGSSSAQGSGSTQVTVDQKQVTTGIFMQLLPRLLDNNKMLLSYTVDTSVLQGWESTPTAVATLKSPIVPRRATSQTVNINVGETVVLSAMNNLTLNRDAKITFGGSYANTAAEENLLILITPVLVDNDAALEPGKYFKADSLMALNQLLPQVIASMSPARKLKRLG</sequence>
<evidence type="ECO:0000256" key="1">
    <source>
        <dbReference type="ARBA" id="ARBA00004370"/>
    </source>
</evidence>
<gene>
    <name evidence="6" type="ORF">HA050_11565</name>
</gene>
<keyword evidence="7" id="KW-1185">Reference proteome</keyword>
<evidence type="ECO:0000259" key="5">
    <source>
        <dbReference type="Pfam" id="PF00263"/>
    </source>
</evidence>
<accession>A0ABX0KQF1</accession>
<keyword evidence="2" id="KW-0732">Signal</keyword>
<dbReference type="PANTHER" id="PTHR30332:SF24">
    <property type="entry name" value="SECRETIN GSPD-RELATED"/>
    <property type="match status" value="1"/>
</dbReference>
<dbReference type="InterPro" id="IPR050810">
    <property type="entry name" value="Bact_Secretion_Sys_Channel"/>
</dbReference>
<feature type="domain" description="Type II/III secretion system secretin-like" evidence="5">
    <location>
        <begin position="368"/>
        <end position="492"/>
    </location>
</feature>
<dbReference type="Proteomes" id="UP000712570">
    <property type="component" value="Unassembled WGS sequence"/>
</dbReference>
<reference evidence="6 7" key="1">
    <citation type="submission" date="2020-03" db="EMBL/GenBank/DDBJ databases">
        <title>Draft genome sequence of environmentally isolated violet-colored cultures.</title>
        <authorList>
            <person name="Wilson H.S."/>
        </authorList>
    </citation>
    <scope>NUCLEOTIDE SEQUENCE [LARGE SCALE GENOMIC DNA]</scope>
    <source>
        <strain evidence="6 7">HSC-16F04</strain>
    </source>
</reference>
<comment type="similarity">
    <text evidence="4">Belongs to the bacterial secretin family.</text>
</comment>